<feature type="transmembrane region" description="Helical" evidence="1">
    <location>
        <begin position="161"/>
        <end position="189"/>
    </location>
</feature>
<name>A0A4E0R4E2_FASHE</name>
<feature type="signal peptide" evidence="2">
    <location>
        <begin position="1"/>
        <end position="21"/>
    </location>
</feature>
<evidence type="ECO:0000256" key="2">
    <source>
        <dbReference type="SAM" id="SignalP"/>
    </source>
</evidence>
<dbReference type="Pfam" id="PF00060">
    <property type="entry name" value="Lig_chan"/>
    <property type="match status" value="1"/>
</dbReference>
<gene>
    <name evidence="4" type="ORF">D915_006511</name>
</gene>
<evidence type="ECO:0000313" key="5">
    <source>
        <dbReference type="Proteomes" id="UP000230066"/>
    </source>
</evidence>
<reference evidence="4" key="1">
    <citation type="submission" date="2019-03" db="EMBL/GenBank/DDBJ databases">
        <title>Improved annotation for the trematode Fasciola hepatica.</title>
        <authorList>
            <person name="Choi Y.-J."/>
            <person name="Martin J."/>
            <person name="Mitreva M."/>
        </authorList>
    </citation>
    <scope>NUCLEOTIDE SEQUENCE [LARGE SCALE GENOMIC DNA]</scope>
</reference>
<dbReference type="GO" id="GO:0016020">
    <property type="term" value="C:membrane"/>
    <property type="evidence" value="ECO:0007669"/>
    <property type="project" value="InterPro"/>
</dbReference>
<evidence type="ECO:0000256" key="1">
    <source>
        <dbReference type="SAM" id="Phobius"/>
    </source>
</evidence>
<proteinExistence type="predicted"/>
<dbReference type="Gene3D" id="1.10.287.70">
    <property type="match status" value="1"/>
</dbReference>
<keyword evidence="1" id="KW-0812">Transmembrane</keyword>
<accession>A0A4E0R4E2</accession>
<sequence>MNKLVFWILFSEIDLLIRSEAHNWSVLAPLMPPLIMQENGHTAGLLHQLLNETTELSEDGFVVNPSSNWFEKSAINLTTFESGSMECIKNLQKTNSSELCLFQITPSSLMAIHADLSERHNHPDNLVLTHSLLELRPTLLVYCKGKECEPSGLEASKMKALFFMFVFHSSIWSLLLLFILTAGSLLFIFETTKPLELLNHKRVGDNDERFNLLDSYLFVFLAMFLRDYKKFPNSWAGITLVLFWYAFALVCVIAYAAGSVRLLFQPLDQNDSSRQLTISSRTSIVCEQNHFWCDLLKNSTRNVTLQPTVLLRDSTGRIQFDQADFIGNESRAFLTDHLTASQLLNRKDVINATSVTWQRATAGLECNGDSLKSVWNLPPIWVGFVTTNSLAAFAMNRYNLHVFLSGKKASFEQKWFQLPSGSICLDRNFIPEELPVRLAHMNGVLFFMISGALLAVVAHVAEFIYVVFIKEDPRKTVSPENTWEVLT</sequence>
<comment type="caution">
    <text evidence="4">The sequence shown here is derived from an EMBL/GenBank/DDBJ whole genome shotgun (WGS) entry which is preliminary data.</text>
</comment>
<feature type="chain" id="PRO_5020027257" description="Ionotropic glutamate receptor C-terminal domain-containing protein" evidence="2">
    <location>
        <begin position="22"/>
        <end position="487"/>
    </location>
</feature>
<keyword evidence="1" id="KW-0472">Membrane</keyword>
<feature type="transmembrane region" description="Helical" evidence="1">
    <location>
        <begin position="444"/>
        <end position="468"/>
    </location>
</feature>
<keyword evidence="1" id="KW-1133">Transmembrane helix</keyword>
<dbReference type="EMBL" id="JXXN02002676">
    <property type="protein sequence ID" value="THD22553.1"/>
    <property type="molecule type" value="Genomic_DNA"/>
</dbReference>
<dbReference type="Proteomes" id="UP000230066">
    <property type="component" value="Unassembled WGS sequence"/>
</dbReference>
<keyword evidence="2" id="KW-0732">Signal</keyword>
<feature type="domain" description="Ionotropic glutamate receptor C-terminal" evidence="3">
    <location>
        <begin position="169"/>
        <end position="258"/>
    </location>
</feature>
<organism evidence="4 5">
    <name type="scientific">Fasciola hepatica</name>
    <name type="common">Liver fluke</name>
    <dbReference type="NCBI Taxonomy" id="6192"/>
    <lineage>
        <taxon>Eukaryota</taxon>
        <taxon>Metazoa</taxon>
        <taxon>Spiralia</taxon>
        <taxon>Lophotrochozoa</taxon>
        <taxon>Platyhelminthes</taxon>
        <taxon>Trematoda</taxon>
        <taxon>Digenea</taxon>
        <taxon>Plagiorchiida</taxon>
        <taxon>Echinostomata</taxon>
        <taxon>Echinostomatoidea</taxon>
        <taxon>Fasciolidae</taxon>
        <taxon>Fasciola</taxon>
    </lineage>
</organism>
<keyword evidence="5" id="KW-1185">Reference proteome</keyword>
<dbReference type="AlphaFoldDB" id="A0A4E0R4E2"/>
<evidence type="ECO:0000259" key="3">
    <source>
        <dbReference type="Pfam" id="PF00060"/>
    </source>
</evidence>
<evidence type="ECO:0000313" key="4">
    <source>
        <dbReference type="EMBL" id="THD22553.1"/>
    </source>
</evidence>
<feature type="transmembrane region" description="Helical" evidence="1">
    <location>
        <begin position="237"/>
        <end position="257"/>
    </location>
</feature>
<protein>
    <recommendedName>
        <fullName evidence="3">Ionotropic glutamate receptor C-terminal domain-containing protein</fullName>
    </recommendedName>
</protein>
<feature type="transmembrane region" description="Helical" evidence="1">
    <location>
        <begin position="209"/>
        <end position="225"/>
    </location>
</feature>
<dbReference type="InterPro" id="IPR001320">
    <property type="entry name" value="Iontro_rcpt_C"/>
</dbReference>
<dbReference type="GO" id="GO:0015276">
    <property type="term" value="F:ligand-gated monoatomic ion channel activity"/>
    <property type="evidence" value="ECO:0007669"/>
    <property type="project" value="InterPro"/>
</dbReference>